<dbReference type="InterPro" id="IPR001584">
    <property type="entry name" value="Integrase_cat-core"/>
</dbReference>
<feature type="compositionally biased region" description="Basic and acidic residues" evidence="1">
    <location>
        <begin position="278"/>
        <end position="335"/>
    </location>
</feature>
<dbReference type="InterPro" id="IPR013103">
    <property type="entry name" value="RVT_2"/>
</dbReference>
<comment type="caution">
    <text evidence="3">The sequence shown here is derived from an EMBL/GenBank/DDBJ whole genome shotgun (WGS) entry which is preliminary data.</text>
</comment>
<feature type="compositionally biased region" description="Basic and acidic residues" evidence="1">
    <location>
        <begin position="262"/>
        <end position="271"/>
    </location>
</feature>
<dbReference type="SUPFAM" id="SSF56672">
    <property type="entry name" value="DNA/RNA polymerases"/>
    <property type="match status" value="1"/>
</dbReference>
<dbReference type="EMBL" id="CAJNDS010000241">
    <property type="protein sequence ID" value="CAE7032785.1"/>
    <property type="molecule type" value="Genomic_DNA"/>
</dbReference>
<evidence type="ECO:0000259" key="2">
    <source>
        <dbReference type="PROSITE" id="PS50994"/>
    </source>
</evidence>
<dbReference type="InterPro" id="IPR012337">
    <property type="entry name" value="RNaseH-like_sf"/>
</dbReference>
<feature type="region of interest" description="Disordered" evidence="1">
    <location>
        <begin position="932"/>
        <end position="992"/>
    </location>
</feature>
<dbReference type="InterPro" id="IPR050951">
    <property type="entry name" value="Retrovirus_Pol_polyprotein"/>
</dbReference>
<evidence type="ECO:0000256" key="1">
    <source>
        <dbReference type="SAM" id="MobiDB-lite"/>
    </source>
</evidence>
<keyword evidence="4" id="KW-1185">Reference proteome</keyword>
<dbReference type="Pfam" id="PF07727">
    <property type="entry name" value="RVT_2"/>
    <property type="match status" value="1"/>
</dbReference>
<dbReference type="GO" id="GO:0003676">
    <property type="term" value="F:nucleic acid binding"/>
    <property type="evidence" value="ECO:0007669"/>
    <property type="project" value="InterPro"/>
</dbReference>
<dbReference type="InterPro" id="IPR043502">
    <property type="entry name" value="DNA/RNA_pol_sf"/>
</dbReference>
<accession>A0A812IDN9</accession>
<feature type="region of interest" description="Disordered" evidence="1">
    <location>
        <begin position="2089"/>
        <end position="2179"/>
    </location>
</feature>
<feature type="region of interest" description="Disordered" evidence="1">
    <location>
        <begin position="226"/>
        <end position="340"/>
    </location>
</feature>
<feature type="compositionally biased region" description="Basic and acidic residues" evidence="1">
    <location>
        <begin position="959"/>
        <end position="982"/>
    </location>
</feature>
<dbReference type="Gene3D" id="3.30.420.10">
    <property type="entry name" value="Ribonuclease H-like superfamily/Ribonuclease H"/>
    <property type="match status" value="1"/>
</dbReference>
<sequence length="2848" mass="321168">MLIRNIWLEPSGCPFASVSTKSRARRRYGVKIRALPKRIRGSHEPHLYSCEYDSFCSFELSFHSKATEDKLPFRLVAELCSSYGFGCEMNHQTWTGGSKSPLDLVTWDGEHAGWPNYVRRVRLAWERTEASKRRLLGAQLVSRLKGKAWDISVEVDHRELQKSTGPRYLLRFLEERLLKTPIPDLGLRLEDFFIRLRRQPGVGMAQWSMQVREAYRRLKRSLVKMQASTLSPSQPLTVQNVAKQGVSSSSKRGSKRSSVRRQSVDEPEPMRDTPSGSQRRDRPGESRPREDHGEDPAPDREQRPDDQAEPHRNEEPRLPDEDHPAHEGRDTDQWSRRSQGSAWTSRDWDRWKRGKWWDERSEASESSGEIEWDEFDQGDTDILPSAILGWLLLRRSGLSSSARLAIQSATQNDLDFEKIERALRDQEEELLATERRPFSPSGPAQRRRSFWVEQDGAWGLLLEEPEDVPDEQIHWQKLEQEHEPDAGGLETAWSTSPSGNELEWSFYEGDWRTQDEVGVWWSYADTKPWLDIEEVMLSDAVLGGELLEIYGQFDQKIRTFRESRQVIKDRNLGRGFYPPKGKGKSKNKGFKASGKGSSTHGASSVFAVKGKGSGKGPQRPGSAAFTGCFICGSKEHDYRSCPRRSSTGPPMKAVQFSDHALFMEELEHEIYTIDVAIATEPPAEFLSEEAEARFEIYSTMPFDMTGKAVLDIGATATVGSLEALDALMKLKASRGEHETLKVYPECRRRFRFGNGQTSQSLSYVEIPQRLDGKLIYLGLHTIDATNVPILLSVKTLKKLGAIIDVGRGLVIFQAVNEAVAVRLEESPTGHLLLDLTQDWLSASVSLETGQSVQAVELEESPATQEYVPVWNEPVSEPEHVLTVHSADSTRHVHVSSNQLELAASDSSDARSMLTRNVDAFLLMSEKSTAEIPNQLSSDASAQNSKQKGKGKAKTAGNKTKIDPIERYDYSRTEGPDLRDPRAAGEPCRGNHQPMPFGRGSLSGRNQSAEWHVCRVCHRQAGPLQADTKLAVQEVGPEVLNDPELQEKLTSKEIGLSGAEASLHRRLKEIQSRRGARAKAPSRPGVSKTTEKNQESPTESEHGTDKEGEQSSGWIMAASPSPGRKAARPNASWGEMNDDVDAKPSVFSDVHLAQNELARIELEAQRLYASRSYDWTSCEDFLSSLNFPKGEQRGSVISKTGGQYVTFGLYSHGNQLGICNRSQEMPYLCRYLNAFLRFQAGECGAEVQTWSSFAVGFNVGSKIHRDVHNLPGSNNLLVGMGSFSGGELWRELPERAPGRSSAVKWRVMPDGSRVRGINENIHHRCVCFDPRIRHATCKWTGRRIVLAAFTTRSYADADDALRGRLRGLGFPLPVGLPRKLPESSCHVCSDPVCEPEEHDAYWQVTRPLTANMKNHILHEAQEYMSDIKQILEIFPENAAGDSLSMVELGMRESNLTHAARALHVHHTHLMDCGLDPGKSRDHSSIWDLLRQAQPDWLWLSPPYMQDEAGLSERAVCQRRKRCRNAQTIAADLAQEQIDHGRHFVWIWPADTSSWRQGRIRSMFRKMQQAGLVHESIFTEPSSVNSQPLRRWRAWATSRHAAEMMRGSLEDGREEQQNQAIKEGKLADIPLPVCRRVLFCMKKDHNQKKLHAQECVSYFEGDQDADEYALGVSETLIDPEKMSREDRAIHAQVMKLHRRCGHPNNRALMNLLKTREVDEKTLKIAEHLRCDECQQMRLNEPHVNVALDRSEVLWHTLQIDHVDFRYQDTVVQILVMTDEASQYTVACEMHRRHHEVSRNATTDEVIAALEREWVMRYGFPNKIRLDAEGAFKGTSLGEWAAEAGVELDVIPAEDHSQIGVVERMGGVLKHHAHVLLQTRDMDPFRAFTLMVAAHNECQFIKGYTPLQWTFGRQFSHDRRMFEGGHSIPVHSSEGVEGTSFRENLQVRVLAESVFRKSQAARRITLAMNSKTRRQQVFIPGDLVFYRRIKPPADFAAHDGIPSKSRMARWYGPARVLATETRTDATGLERRPGHVVWIISHGRLKRCSQWQLRHATTSEQVVAEGAHAPSWTFHDLLQHLRKGQFESFDDLTLPEDTSRSRSTIWTPGTVPRTSSAGARSSAARGRSKSRGRARSLSVPRPEASEQDSGPPNREEHRRRLERSRSPILQEPPSTTERPPWLEIDTEISLQRLLDDPRYGIGSRHVLPANQAQSSTSQRVSELEKNEQFMKQKRKRQTEERMMLADICDEDSPHAVHMSESSQAVCQIDLHLPQTSSEWRLFERDATAWAVQALRKTEVRWSTLDAEGREKFEAAKRAEVDQWLQAEATKAVAGHVPADRVVRMRWVLTYKDTGAAKARIVLIGFEDPDLGELVSSSPTMCRRTRQLILQYAAQRGWKCLKADVKSAFLQGPASQEQRSIFAMPVPELAKAMGVEAGKAVQVCKAAYGLVNAPAEFYRAVNNCLQELGYEQLVTEPCCWRFRVKCPRTGKMVTQGLICSHVDDFIICGNEECEAWNAVLTAFHQRFRWSPWEHSSFTHCGIVIKEACDGSKILDHSKYCETVAQIHVQKERPDKSPATADEVSQLRALLGAVQWRSYNSGPQHAFKVSMLLSQVTRATARTLREANKLVREVHGQRHLSTHISYLPGVAPEEVHFVCWTDAAVANREDMSSTGAYLIAATSPGILCSEAVPLSVTAWRSAKLPRVARSSLSAELQAFSEGEEELMFTRLSWAEMCGLEVHLDEPWKTFGKIVGVMVTDAKSLFDVIRKGDLNTSGLGMKDKYSTLEALSLLERLARGCTITRWVNSDAQLADALTKCKADSSLHKMLAEGIWKLVYDENFVSAKKSRARKIE</sequence>
<feature type="compositionally biased region" description="Basic and acidic residues" evidence="1">
    <location>
        <begin position="2149"/>
        <end position="2161"/>
    </location>
</feature>
<feature type="domain" description="Integrase catalytic" evidence="2">
    <location>
        <begin position="1735"/>
        <end position="1911"/>
    </location>
</feature>
<organism evidence="3 4">
    <name type="scientific">Symbiodinium natans</name>
    <dbReference type="NCBI Taxonomy" id="878477"/>
    <lineage>
        <taxon>Eukaryota</taxon>
        <taxon>Sar</taxon>
        <taxon>Alveolata</taxon>
        <taxon>Dinophyceae</taxon>
        <taxon>Suessiales</taxon>
        <taxon>Symbiodiniaceae</taxon>
        <taxon>Symbiodinium</taxon>
    </lineage>
</organism>
<dbReference type="PROSITE" id="PS50994">
    <property type="entry name" value="INTEGRASE"/>
    <property type="match status" value="1"/>
</dbReference>
<feature type="compositionally biased region" description="Basic and acidic residues" evidence="1">
    <location>
        <begin position="1088"/>
        <end position="1108"/>
    </location>
</feature>
<dbReference type="SUPFAM" id="SSF53098">
    <property type="entry name" value="Ribonuclease H-like"/>
    <property type="match status" value="1"/>
</dbReference>
<dbReference type="OrthoDB" id="412923at2759"/>
<feature type="compositionally biased region" description="Polar residues" evidence="1">
    <location>
        <begin position="226"/>
        <end position="242"/>
    </location>
</feature>
<evidence type="ECO:0000313" key="4">
    <source>
        <dbReference type="Proteomes" id="UP000604046"/>
    </source>
</evidence>
<feature type="region of interest" description="Disordered" evidence="1">
    <location>
        <begin position="1069"/>
        <end position="1138"/>
    </location>
</feature>
<reference evidence="3" key="1">
    <citation type="submission" date="2021-02" db="EMBL/GenBank/DDBJ databases">
        <authorList>
            <person name="Dougan E. K."/>
            <person name="Rhodes N."/>
            <person name="Thang M."/>
            <person name="Chan C."/>
        </authorList>
    </citation>
    <scope>NUCLEOTIDE SEQUENCE</scope>
</reference>
<dbReference type="GO" id="GO:0015074">
    <property type="term" value="P:DNA integration"/>
    <property type="evidence" value="ECO:0007669"/>
    <property type="project" value="InterPro"/>
</dbReference>
<evidence type="ECO:0000313" key="3">
    <source>
        <dbReference type="EMBL" id="CAE7032785.1"/>
    </source>
</evidence>
<gene>
    <name evidence="3" type="primary">RE1</name>
    <name evidence="3" type="ORF">SNAT2548_LOCUS3932</name>
</gene>
<dbReference type="PANTHER" id="PTHR37984">
    <property type="entry name" value="PROTEIN CBG26694"/>
    <property type="match status" value="1"/>
</dbReference>
<feature type="region of interest" description="Disordered" evidence="1">
    <location>
        <begin position="575"/>
        <end position="621"/>
    </location>
</feature>
<protein>
    <submittedName>
        <fullName evidence="3">RE1 protein</fullName>
    </submittedName>
</protein>
<feature type="compositionally biased region" description="Low complexity" evidence="1">
    <location>
        <begin position="2109"/>
        <end position="2121"/>
    </location>
</feature>
<name>A0A812IDN9_9DINO</name>
<proteinExistence type="predicted"/>
<dbReference type="InterPro" id="IPR036397">
    <property type="entry name" value="RNaseH_sf"/>
</dbReference>
<dbReference type="Proteomes" id="UP000604046">
    <property type="component" value="Unassembled WGS sequence"/>
</dbReference>
<dbReference type="PANTHER" id="PTHR37984:SF5">
    <property type="entry name" value="PROTEIN NYNRIN-LIKE"/>
    <property type="match status" value="1"/>
</dbReference>